<name>A0A2N7X4G4_9BURK</name>
<dbReference type="CDD" id="cd06261">
    <property type="entry name" value="TM_PBP2"/>
    <property type="match status" value="1"/>
</dbReference>
<evidence type="ECO:0000256" key="9">
    <source>
        <dbReference type="ARBA" id="ARBA00023136"/>
    </source>
</evidence>
<dbReference type="PANTHER" id="PTHR30614">
    <property type="entry name" value="MEMBRANE COMPONENT OF AMINO ACID ABC TRANSPORTER"/>
    <property type="match status" value="1"/>
</dbReference>
<feature type="transmembrane region" description="Helical" evidence="10">
    <location>
        <begin position="20"/>
        <end position="46"/>
    </location>
</feature>
<dbReference type="RefSeq" id="WP_102607088.1">
    <property type="nucleotide sequence ID" value="NZ_PNYC01000006.1"/>
</dbReference>
<dbReference type="InterPro" id="IPR035906">
    <property type="entry name" value="MetI-like_sf"/>
</dbReference>
<dbReference type="Gene3D" id="1.10.3720.10">
    <property type="entry name" value="MetI-like"/>
    <property type="match status" value="1"/>
</dbReference>
<reference evidence="12 13" key="1">
    <citation type="submission" date="2018-01" db="EMBL/GenBank/DDBJ databases">
        <title>Whole genome analyses suggest that Burkholderia sensu lato contains two further novel genera in the rhizoxinica-symbiotica group Mycetohabitans gen. nov., and Trinickia gen. nov.: implications for the evolution of diazotrophy and nodulation in the Burkholderiaceae.</title>
        <authorList>
            <person name="Estrada-de los Santos P."/>
            <person name="Palmer M."/>
            <person name="Chavez-Ramirez B."/>
            <person name="Beukes C."/>
            <person name="Steenkamp E.T."/>
            <person name="Hirsch A.M."/>
            <person name="Manyaka P."/>
            <person name="Maluk M."/>
            <person name="Lafos M."/>
            <person name="Crook M."/>
            <person name="Gross E."/>
            <person name="Simon M.F."/>
            <person name="Bueno dos Reis Junior F."/>
            <person name="Poole P.S."/>
            <person name="Venter S.N."/>
            <person name="James E.K."/>
        </authorList>
    </citation>
    <scope>NUCLEOTIDE SEQUENCE [LARGE SCALE GENOMIC DNA]</scope>
    <source>
        <strain evidence="12 13">JPY 581</strain>
    </source>
</reference>
<feature type="transmembrane region" description="Helical" evidence="10">
    <location>
        <begin position="139"/>
        <end position="158"/>
    </location>
</feature>
<evidence type="ECO:0000256" key="5">
    <source>
        <dbReference type="ARBA" id="ARBA00022475"/>
    </source>
</evidence>
<keyword evidence="13" id="KW-1185">Reference proteome</keyword>
<sequence length="220" mass="23713">MQQFDPTILTHNLPAIGAGFATTLGTWVVGVALGIVIGFLIALAHLFCGRWVRGALRVYIELFRGTPFLVQLFLLYYGGPSFGLTLEPLTAGVLGLGLYGSAYFAEAFRSGFGAVPRGHLEAASCLGLTRWQTVRRIQIPQMLVLIVPALINLIIVLSKETAVLSIVTVPELTFVLTGIGSATFAFVETLLALCVCYLVLVELASRAGIWVEARVTRFLA</sequence>
<evidence type="ECO:0000259" key="11">
    <source>
        <dbReference type="PROSITE" id="PS50928"/>
    </source>
</evidence>
<dbReference type="NCBIfam" id="TIGR01726">
    <property type="entry name" value="HEQRo_perm_3TM"/>
    <property type="match status" value="1"/>
</dbReference>
<keyword evidence="4 10" id="KW-0813">Transport</keyword>
<dbReference type="GO" id="GO:0022857">
    <property type="term" value="F:transmembrane transporter activity"/>
    <property type="evidence" value="ECO:0007669"/>
    <property type="project" value="InterPro"/>
</dbReference>
<comment type="subcellular location">
    <subcellularLocation>
        <location evidence="2">Cell inner membrane</location>
        <topology evidence="2">Multi-pass membrane protein</topology>
    </subcellularLocation>
    <subcellularLocation>
        <location evidence="10">Cell membrane</location>
        <topology evidence="10">Multi-pass membrane protein</topology>
    </subcellularLocation>
</comment>
<keyword evidence="6 10" id="KW-0812">Transmembrane</keyword>
<feature type="transmembrane region" description="Helical" evidence="10">
    <location>
        <begin position="178"/>
        <end position="200"/>
    </location>
</feature>
<evidence type="ECO:0000313" key="12">
    <source>
        <dbReference type="EMBL" id="PMS36646.1"/>
    </source>
</evidence>
<keyword evidence="7" id="KW-0029">Amino-acid transport</keyword>
<evidence type="ECO:0000256" key="1">
    <source>
        <dbReference type="ARBA" id="ARBA00003159"/>
    </source>
</evidence>
<organism evidence="12 13">
    <name type="scientific">Trinickia symbiotica</name>
    <dbReference type="NCBI Taxonomy" id="863227"/>
    <lineage>
        <taxon>Bacteria</taxon>
        <taxon>Pseudomonadati</taxon>
        <taxon>Pseudomonadota</taxon>
        <taxon>Betaproteobacteria</taxon>
        <taxon>Burkholderiales</taxon>
        <taxon>Burkholderiaceae</taxon>
        <taxon>Trinickia</taxon>
    </lineage>
</organism>
<keyword evidence="5" id="KW-1003">Cell membrane</keyword>
<dbReference type="InterPro" id="IPR000515">
    <property type="entry name" value="MetI-like"/>
</dbReference>
<evidence type="ECO:0000256" key="6">
    <source>
        <dbReference type="ARBA" id="ARBA00022692"/>
    </source>
</evidence>
<feature type="transmembrane region" description="Helical" evidence="10">
    <location>
        <begin position="58"/>
        <end position="77"/>
    </location>
</feature>
<dbReference type="GO" id="GO:0006865">
    <property type="term" value="P:amino acid transport"/>
    <property type="evidence" value="ECO:0007669"/>
    <property type="project" value="UniProtKB-KW"/>
</dbReference>
<dbReference type="InterPro" id="IPR043429">
    <property type="entry name" value="ArtM/GltK/GlnP/TcyL/YhdX-like"/>
</dbReference>
<comment type="function">
    <text evidence="1">Part of the binding-protein-dependent transport system for glutamine; probably responsible for the translocation of the substrate across the membrane.</text>
</comment>
<evidence type="ECO:0000313" key="13">
    <source>
        <dbReference type="Proteomes" id="UP000235777"/>
    </source>
</evidence>
<evidence type="ECO:0000256" key="3">
    <source>
        <dbReference type="ARBA" id="ARBA00010072"/>
    </source>
</evidence>
<evidence type="ECO:0000256" key="8">
    <source>
        <dbReference type="ARBA" id="ARBA00022989"/>
    </source>
</evidence>
<evidence type="ECO:0000256" key="4">
    <source>
        <dbReference type="ARBA" id="ARBA00022448"/>
    </source>
</evidence>
<comment type="caution">
    <text evidence="12">The sequence shown here is derived from an EMBL/GenBank/DDBJ whole genome shotgun (WGS) entry which is preliminary data.</text>
</comment>
<dbReference type="AlphaFoldDB" id="A0A2N7X4G4"/>
<gene>
    <name evidence="12" type="ORF">C0Z20_11090</name>
</gene>
<keyword evidence="8 10" id="KW-1133">Transmembrane helix</keyword>
<feature type="transmembrane region" description="Helical" evidence="10">
    <location>
        <begin position="89"/>
        <end position="108"/>
    </location>
</feature>
<comment type="similarity">
    <text evidence="3">Belongs to the binding-protein-dependent transport system permease family. HisMQ subfamily.</text>
</comment>
<dbReference type="Proteomes" id="UP000235777">
    <property type="component" value="Unassembled WGS sequence"/>
</dbReference>
<dbReference type="EMBL" id="PNYC01000006">
    <property type="protein sequence ID" value="PMS36646.1"/>
    <property type="molecule type" value="Genomic_DNA"/>
</dbReference>
<dbReference type="GO" id="GO:0043190">
    <property type="term" value="C:ATP-binding cassette (ABC) transporter complex"/>
    <property type="evidence" value="ECO:0007669"/>
    <property type="project" value="InterPro"/>
</dbReference>
<proteinExistence type="inferred from homology"/>
<dbReference type="Pfam" id="PF00528">
    <property type="entry name" value="BPD_transp_1"/>
    <property type="match status" value="1"/>
</dbReference>
<keyword evidence="9 10" id="KW-0472">Membrane</keyword>
<accession>A0A2N7X4G4</accession>
<dbReference type="PROSITE" id="PS50928">
    <property type="entry name" value="ABC_TM1"/>
    <property type="match status" value="1"/>
</dbReference>
<evidence type="ECO:0000256" key="7">
    <source>
        <dbReference type="ARBA" id="ARBA00022970"/>
    </source>
</evidence>
<evidence type="ECO:0000256" key="2">
    <source>
        <dbReference type="ARBA" id="ARBA00004429"/>
    </source>
</evidence>
<dbReference type="SUPFAM" id="SSF161098">
    <property type="entry name" value="MetI-like"/>
    <property type="match status" value="1"/>
</dbReference>
<protein>
    <submittedName>
        <fullName evidence="12">Amino acid ABC transporter permease</fullName>
    </submittedName>
</protein>
<feature type="domain" description="ABC transmembrane type-1" evidence="11">
    <location>
        <begin position="20"/>
        <end position="208"/>
    </location>
</feature>
<dbReference type="InterPro" id="IPR010065">
    <property type="entry name" value="AA_ABC_transptr_permease_3TM"/>
</dbReference>
<dbReference type="PANTHER" id="PTHR30614:SF20">
    <property type="entry name" value="GLUTAMINE TRANSPORT SYSTEM PERMEASE PROTEIN GLNP"/>
    <property type="match status" value="1"/>
</dbReference>
<evidence type="ECO:0000256" key="10">
    <source>
        <dbReference type="RuleBase" id="RU363032"/>
    </source>
</evidence>